<comment type="subcellular location">
    <subcellularLocation>
        <location evidence="1">Membrane</location>
        <topology evidence="1">Multi-pass membrane protein</topology>
    </subcellularLocation>
</comment>
<evidence type="ECO:0000256" key="6">
    <source>
        <dbReference type="ARBA" id="ARBA00023136"/>
    </source>
</evidence>
<evidence type="ECO:0000256" key="3">
    <source>
        <dbReference type="ARBA" id="ARBA00022692"/>
    </source>
</evidence>
<evidence type="ECO:0000256" key="4">
    <source>
        <dbReference type="ARBA" id="ARBA00022989"/>
    </source>
</evidence>
<proteinExistence type="inferred from homology"/>
<accession>A0AA45WL17</accession>
<dbReference type="PANTHER" id="PTHR15362:SF13">
    <property type="entry name" value="SI:CH1073-145M9.1"/>
    <property type="match status" value="1"/>
</dbReference>
<evidence type="ECO:0000256" key="8">
    <source>
        <dbReference type="RuleBase" id="RU003750"/>
    </source>
</evidence>
<dbReference type="GO" id="GO:0008654">
    <property type="term" value="P:phospholipid biosynthetic process"/>
    <property type="evidence" value="ECO:0007669"/>
    <property type="project" value="InterPro"/>
</dbReference>
<keyword evidence="4 9" id="KW-1133">Transmembrane helix</keyword>
<keyword evidence="6 9" id="KW-0472">Membrane</keyword>
<evidence type="ECO:0000313" key="10">
    <source>
        <dbReference type="EMBL" id="SMP09829.1"/>
    </source>
</evidence>
<reference evidence="10" key="1">
    <citation type="submission" date="2017-05" db="EMBL/GenBank/DDBJ databases">
        <authorList>
            <person name="Varghese N."/>
            <person name="Submissions S."/>
        </authorList>
    </citation>
    <scope>NUCLEOTIDE SEQUENCE</scope>
    <source>
        <strain evidence="10">DSM 18763</strain>
    </source>
</reference>
<keyword evidence="2 8" id="KW-0808">Transferase</keyword>
<dbReference type="Gene3D" id="1.20.120.1760">
    <property type="match status" value="1"/>
</dbReference>
<evidence type="ECO:0000256" key="9">
    <source>
        <dbReference type="SAM" id="Phobius"/>
    </source>
</evidence>
<keyword evidence="11" id="KW-1185">Reference proteome</keyword>
<name>A0AA45WL17_9AQUI</name>
<dbReference type="PANTHER" id="PTHR15362">
    <property type="entry name" value="PHOSPHATIDYLINOSITOL SYNTHASE"/>
    <property type="match status" value="1"/>
</dbReference>
<evidence type="ECO:0000256" key="5">
    <source>
        <dbReference type="ARBA" id="ARBA00023098"/>
    </source>
</evidence>
<dbReference type="EMBL" id="FXTX01000007">
    <property type="protein sequence ID" value="SMP09829.1"/>
    <property type="molecule type" value="Genomic_DNA"/>
</dbReference>
<sequence>MSALIKNIKPAFEKRTAVLVDFLYKINITPNILTIFGLIFVIIGSIFIVLKQFIIAGIFLSIGNILDAFDGYLARKYNQATKFGAFLDSVIDRFSDAFPLMAISYLLRNNDFIFFISLLSIIFSFMVSYTRARSEGLGIDCKVGIFERPERSIILIIGVFSSFIDIAVIIIAIGSFITFLQRVFYFYKKSV</sequence>
<feature type="transmembrane region" description="Helical" evidence="9">
    <location>
        <begin position="112"/>
        <end position="132"/>
    </location>
</feature>
<dbReference type="InterPro" id="IPR043130">
    <property type="entry name" value="CDP-OH_PTrfase_TM_dom"/>
</dbReference>
<dbReference type="Pfam" id="PF01066">
    <property type="entry name" value="CDP-OH_P_transf"/>
    <property type="match status" value="1"/>
</dbReference>
<evidence type="ECO:0000256" key="7">
    <source>
        <dbReference type="ARBA" id="ARBA00023264"/>
    </source>
</evidence>
<evidence type="ECO:0000256" key="2">
    <source>
        <dbReference type="ARBA" id="ARBA00022679"/>
    </source>
</evidence>
<comment type="caution">
    <text evidence="10">The sequence shown here is derived from an EMBL/GenBank/DDBJ whole genome shotgun (WGS) entry which is preliminary data.</text>
</comment>
<dbReference type="PROSITE" id="PS00379">
    <property type="entry name" value="CDP_ALCOHOL_P_TRANSF"/>
    <property type="match status" value="1"/>
</dbReference>
<keyword evidence="5" id="KW-0443">Lipid metabolism</keyword>
<dbReference type="Proteomes" id="UP001157947">
    <property type="component" value="Unassembled WGS sequence"/>
</dbReference>
<dbReference type="GO" id="GO:0016780">
    <property type="term" value="F:phosphotransferase activity, for other substituted phosphate groups"/>
    <property type="evidence" value="ECO:0007669"/>
    <property type="project" value="InterPro"/>
</dbReference>
<dbReference type="GO" id="GO:0016020">
    <property type="term" value="C:membrane"/>
    <property type="evidence" value="ECO:0007669"/>
    <property type="project" value="UniProtKB-SubCell"/>
</dbReference>
<dbReference type="InterPro" id="IPR000462">
    <property type="entry name" value="CDP-OH_P_trans"/>
</dbReference>
<organism evidence="10 11">
    <name type="scientific">Venenivibrio stagnispumantis</name>
    <dbReference type="NCBI Taxonomy" id="407998"/>
    <lineage>
        <taxon>Bacteria</taxon>
        <taxon>Pseudomonadati</taxon>
        <taxon>Aquificota</taxon>
        <taxon>Aquificia</taxon>
        <taxon>Aquificales</taxon>
        <taxon>Hydrogenothermaceae</taxon>
        <taxon>Venenivibrio</taxon>
    </lineage>
</organism>
<dbReference type="RefSeq" id="WP_265134671.1">
    <property type="nucleotide sequence ID" value="NZ_FXTX01000007.1"/>
</dbReference>
<feature type="transmembrane region" description="Helical" evidence="9">
    <location>
        <begin position="22"/>
        <end position="47"/>
    </location>
</feature>
<keyword evidence="3 9" id="KW-0812">Transmembrane</keyword>
<dbReference type="AlphaFoldDB" id="A0AA45WL17"/>
<dbReference type="InterPro" id="IPR048254">
    <property type="entry name" value="CDP_ALCOHOL_P_TRANSF_CS"/>
</dbReference>
<feature type="transmembrane region" description="Helical" evidence="9">
    <location>
        <begin position="53"/>
        <end position="73"/>
    </location>
</feature>
<evidence type="ECO:0000256" key="1">
    <source>
        <dbReference type="ARBA" id="ARBA00004141"/>
    </source>
</evidence>
<evidence type="ECO:0000313" key="11">
    <source>
        <dbReference type="Proteomes" id="UP001157947"/>
    </source>
</evidence>
<feature type="transmembrane region" description="Helical" evidence="9">
    <location>
        <begin position="153"/>
        <end position="180"/>
    </location>
</feature>
<keyword evidence="7" id="KW-1208">Phospholipid metabolism</keyword>
<comment type="similarity">
    <text evidence="8">Belongs to the CDP-alcohol phosphatidyltransferase class-I family.</text>
</comment>
<gene>
    <name evidence="10" type="ORF">SAMN06264868_10726</name>
</gene>
<protein>
    <submittedName>
        <fullName evidence="10">CDP-diacylglycerol--glycerol-3-phosphate 3-phosphatidyltransferase</fullName>
    </submittedName>
</protein>